<dbReference type="SUPFAM" id="SSF51735">
    <property type="entry name" value="NAD(P)-binding Rossmann-fold domains"/>
    <property type="match status" value="1"/>
</dbReference>
<gene>
    <name evidence="2" type="ORF">FD25_GL002681</name>
</gene>
<keyword evidence="3" id="KW-1185">Reference proteome</keyword>
<dbReference type="OrthoDB" id="9785372at2"/>
<dbReference type="AlphaFoldDB" id="A0A0R1LK77"/>
<dbReference type="RefSeq" id="WP_057801728.1">
    <property type="nucleotide sequence ID" value="NZ_AZDV01000005.1"/>
</dbReference>
<accession>A0A0R1LK77</accession>
<dbReference type="PANTHER" id="PTHR15020:SF50">
    <property type="entry name" value="UPF0659 PROTEIN YMR090W"/>
    <property type="match status" value="1"/>
</dbReference>
<evidence type="ECO:0000259" key="1">
    <source>
        <dbReference type="Pfam" id="PF13460"/>
    </source>
</evidence>
<protein>
    <submittedName>
        <fullName evidence="2">Nucleoside-diphosphate-sugar epimerase</fullName>
    </submittedName>
</protein>
<dbReference type="Pfam" id="PF13460">
    <property type="entry name" value="NAD_binding_10"/>
    <property type="match status" value="1"/>
</dbReference>
<name>A0A0R1LK77_9LACO</name>
<dbReference type="PATRIC" id="fig|1423715.3.peg.2763"/>
<proteinExistence type="predicted"/>
<dbReference type="Gene3D" id="3.40.50.720">
    <property type="entry name" value="NAD(P)-binding Rossmann-like Domain"/>
    <property type="match status" value="1"/>
</dbReference>
<comment type="caution">
    <text evidence="2">The sequence shown here is derived from an EMBL/GenBank/DDBJ whole genome shotgun (WGS) entry which is preliminary data.</text>
</comment>
<reference evidence="2 3" key="1">
    <citation type="journal article" date="2015" name="Genome Announc.">
        <title>Expanding the biotechnology potential of lactobacilli through comparative genomics of 213 strains and associated genera.</title>
        <authorList>
            <person name="Sun Z."/>
            <person name="Harris H.M."/>
            <person name="McCann A."/>
            <person name="Guo C."/>
            <person name="Argimon S."/>
            <person name="Zhang W."/>
            <person name="Yang X."/>
            <person name="Jeffery I.B."/>
            <person name="Cooney J.C."/>
            <person name="Kagawa T.F."/>
            <person name="Liu W."/>
            <person name="Song Y."/>
            <person name="Salvetti E."/>
            <person name="Wrobel A."/>
            <person name="Rasinkangas P."/>
            <person name="Parkhill J."/>
            <person name="Rea M.C."/>
            <person name="O'Sullivan O."/>
            <person name="Ritari J."/>
            <person name="Douillard F.P."/>
            <person name="Paul Ross R."/>
            <person name="Yang R."/>
            <person name="Briner A.E."/>
            <person name="Felis G.E."/>
            <person name="de Vos W.M."/>
            <person name="Barrangou R."/>
            <person name="Klaenhammer T.R."/>
            <person name="Caufield P.W."/>
            <person name="Cui Y."/>
            <person name="Zhang H."/>
            <person name="O'Toole P.W."/>
        </authorList>
    </citation>
    <scope>NUCLEOTIDE SEQUENCE [LARGE SCALE GENOMIC DNA]</scope>
    <source>
        <strain evidence="2 3">DSM 19394</strain>
    </source>
</reference>
<dbReference type="EMBL" id="AZDV01000005">
    <property type="protein sequence ID" value="KRK96213.1"/>
    <property type="molecule type" value="Genomic_DNA"/>
</dbReference>
<organism evidence="2 3">
    <name type="scientific">Levilactobacillus acidifarinae DSM 19394 = JCM 15949</name>
    <dbReference type="NCBI Taxonomy" id="1423715"/>
    <lineage>
        <taxon>Bacteria</taxon>
        <taxon>Bacillati</taxon>
        <taxon>Bacillota</taxon>
        <taxon>Bacilli</taxon>
        <taxon>Lactobacillales</taxon>
        <taxon>Lactobacillaceae</taxon>
        <taxon>Levilactobacillus</taxon>
    </lineage>
</organism>
<evidence type="ECO:0000313" key="3">
    <source>
        <dbReference type="Proteomes" id="UP000051955"/>
    </source>
</evidence>
<dbReference type="CDD" id="cd05243">
    <property type="entry name" value="SDR_a5"/>
    <property type="match status" value="1"/>
</dbReference>
<dbReference type="InterPro" id="IPR016040">
    <property type="entry name" value="NAD(P)-bd_dom"/>
</dbReference>
<dbReference type="STRING" id="1423715.FD25_GL002681"/>
<dbReference type="Proteomes" id="UP000051955">
    <property type="component" value="Unassembled WGS sequence"/>
</dbReference>
<sequence length="215" mass="22668">MTTLVIGAHGHVGQQIVQQLAATGETVYGGIRNAEQAATIQQLGGQARTVDLLGTAEALVPAMQGVDTVVFSAGSGGSTGDDMTLNIDLDGAIKAMQATELAHINRFIIVSALGTGDRTFWAKSSIRPYYVAKFYADEWLQHRTNLDYTIVRPGLLTNDAATGKITTNPANDGTRQITRADVAATVAAIVKHPLPKQIVTIVNGDTPVSDAIKTL</sequence>
<dbReference type="InterPro" id="IPR036291">
    <property type="entry name" value="NAD(P)-bd_dom_sf"/>
</dbReference>
<feature type="domain" description="NAD(P)-binding" evidence="1">
    <location>
        <begin position="7"/>
        <end position="193"/>
    </location>
</feature>
<evidence type="ECO:0000313" key="2">
    <source>
        <dbReference type="EMBL" id="KRK96213.1"/>
    </source>
</evidence>
<dbReference type="PANTHER" id="PTHR15020">
    <property type="entry name" value="FLAVIN REDUCTASE-RELATED"/>
    <property type="match status" value="1"/>
</dbReference>